<dbReference type="InterPro" id="IPR038459">
    <property type="entry name" value="MT_TRM10-typ_sf"/>
</dbReference>
<dbReference type="GO" id="GO:0052905">
    <property type="term" value="F:tRNA (guanosine(9)-N1)-methyltransferase activity"/>
    <property type="evidence" value="ECO:0007669"/>
    <property type="project" value="UniProtKB-EC"/>
</dbReference>
<keyword evidence="4" id="KW-0808">Transferase</keyword>
<feature type="region of interest" description="Disordered" evidence="9">
    <location>
        <begin position="1"/>
        <end position="135"/>
    </location>
</feature>
<evidence type="ECO:0000256" key="5">
    <source>
        <dbReference type="ARBA" id="ARBA00022691"/>
    </source>
</evidence>
<evidence type="ECO:0000313" key="12">
    <source>
        <dbReference type="Proteomes" id="UP000283895"/>
    </source>
</evidence>
<feature type="compositionally biased region" description="Low complexity" evidence="9">
    <location>
        <begin position="66"/>
        <end position="76"/>
    </location>
</feature>
<feature type="region of interest" description="Disordered" evidence="9">
    <location>
        <begin position="256"/>
        <end position="306"/>
    </location>
</feature>
<evidence type="ECO:0000256" key="3">
    <source>
        <dbReference type="ARBA" id="ARBA00022603"/>
    </source>
</evidence>
<evidence type="ECO:0000313" key="11">
    <source>
        <dbReference type="EMBL" id="ROW02529.1"/>
    </source>
</evidence>
<evidence type="ECO:0000256" key="2">
    <source>
        <dbReference type="ARBA" id="ARBA00020451"/>
    </source>
</evidence>
<dbReference type="InterPro" id="IPR007356">
    <property type="entry name" value="tRNA_m1G_MeTrfase_euk"/>
</dbReference>
<dbReference type="Gene3D" id="3.40.1280.30">
    <property type="match status" value="1"/>
</dbReference>
<dbReference type="Proteomes" id="UP000283895">
    <property type="component" value="Unassembled WGS sequence"/>
</dbReference>
<evidence type="ECO:0000259" key="10">
    <source>
        <dbReference type="PROSITE" id="PS51675"/>
    </source>
</evidence>
<dbReference type="GO" id="GO:0000049">
    <property type="term" value="F:tRNA binding"/>
    <property type="evidence" value="ECO:0007669"/>
    <property type="project" value="TreeGrafter"/>
</dbReference>
<dbReference type="EMBL" id="LKEA01000017">
    <property type="protein sequence ID" value="ROW02529.1"/>
    <property type="molecule type" value="Genomic_DNA"/>
</dbReference>
<feature type="compositionally biased region" description="Low complexity" evidence="9">
    <location>
        <begin position="276"/>
        <end position="289"/>
    </location>
</feature>
<dbReference type="PROSITE" id="PS51675">
    <property type="entry name" value="SAM_MT_TRM10"/>
    <property type="match status" value="1"/>
</dbReference>
<keyword evidence="12" id="KW-1185">Reference proteome</keyword>
<evidence type="ECO:0000256" key="8">
    <source>
        <dbReference type="ARBA" id="ARBA00048434"/>
    </source>
</evidence>
<feature type="compositionally biased region" description="Basic residues" evidence="9">
    <location>
        <begin position="106"/>
        <end position="115"/>
    </location>
</feature>
<dbReference type="OrthoDB" id="278300at2759"/>
<feature type="domain" description="SAM-dependent MTase TRM10-type" evidence="10">
    <location>
        <begin position="152"/>
        <end position="408"/>
    </location>
</feature>
<feature type="compositionally biased region" description="Basic and acidic residues" evidence="9">
    <location>
        <begin position="95"/>
        <end position="105"/>
    </location>
</feature>
<comment type="caution">
    <text evidence="11">The sequence shown here is derived from an EMBL/GenBank/DDBJ whole genome shotgun (WGS) entry which is preliminary data.</text>
</comment>
<gene>
    <name evidence="11" type="ORF">VMCG_06139</name>
</gene>
<feature type="compositionally biased region" description="Basic and acidic residues" evidence="9">
    <location>
        <begin position="116"/>
        <end position="128"/>
    </location>
</feature>
<sequence length="461" mass="51184">MENDQNAAAGEAPPISELPMDDAPAQVEDAPLQAEETNSRKRQREQDDVDQQTTPLDNDAPEQPSGEGNAATAAADGAEEPKLSKNQMRKLKRQKVWEERRQDRKVQRKEKRHERTARNRLERQEKAAELAQAEGIDKDEAMKRIVSLEKQNQKKNRQTYVVPLSLIIDCDFEKYMHDNELVSLGAQITRSYSMNKQGDYQAHILVSSWGGKLKERFETVLKNTHKNWKGVSFVQEDFVEAGKVAWDIMNGPNGGKLCPTLGGDDQDAQQQPNDVAAGEEGAEPGQEGAQEPDKETGASDNKPIPEFTTDSVIYLSADSPNTLDKLEPNTSYVIGGLVDRNREKLLCQRRAEDKNIRTAKLPIGEYLQMASRQVLATNHVVEIMCKWLETGDWGKAFMEVIPRRKGGRLKGEDGEEDGVADADADADEQGEEATEVGAEQGGEEGKKEGEQQADDTATAEV</sequence>
<evidence type="ECO:0000256" key="7">
    <source>
        <dbReference type="ARBA" id="ARBA00032166"/>
    </source>
</evidence>
<dbReference type="PANTHER" id="PTHR13563:SF13">
    <property type="entry name" value="TRNA METHYLTRANSFERASE 10 HOMOLOG A"/>
    <property type="match status" value="1"/>
</dbReference>
<reference evidence="11 12" key="1">
    <citation type="submission" date="2015-09" db="EMBL/GenBank/DDBJ databases">
        <title>Host preference determinants of Valsa canker pathogens revealed by comparative genomics.</title>
        <authorList>
            <person name="Yin Z."/>
            <person name="Huang L."/>
        </authorList>
    </citation>
    <scope>NUCLEOTIDE SEQUENCE [LARGE SCALE GENOMIC DNA]</scope>
    <source>
        <strain evidence="11 12">03-1</strain>
    </source>
</reference>
<dbReference type="AlphaFoldDB" id="A0A423WGN7"/>
<dbReference type="CDD" id="cd18089">
    <property type="entry name" value="SPOUT_Trm10-like"/>
    <property type="match status" value="1"/>
</dbReference>
<comment type="catalytic activity">
    <reaction evidence="8">
        <text>guanosine(9) in tRNA + S-adenosyl-L-methionine = N(1)-methylguanosine(9) in tRNA + S-adenosyl-L-homocysteine + H(+)</text>
        <dbReference type="Rhea" id="RHEA:43156"/>
        <dbReference type="Rhea" id="RHEA-COMP:10367"/>
        <dbReference type="Rhea" id="RHEA-COMP:10368"/>
        <dbReference type="ChEBI" id="CHEBI:15378"/>
        <dbReference type="ChEBI" id="CHEBI:57856"/>
        <dbReference type="ChEBI" id="CHEBI:59789"/>
        <dbReference type="ChEBI" id="CHEBI:73542"/>
        <dbReference type="ChEBI" id="CHEBI:74269"/>
        <dbReference type="EC" id="2.1.1.221"/>
    </reaction>
</comment>
<feature type="region of interest" description="Disordered" evidence="9">
    <location>
        <begin position="407"/>
        <end position="461"/>
    </location>
</feature>
<feature type="compositionally biased region" description="Acidic residues" evidence="9">
    <location>
        <begin position="413"/>
        <end position="434"/>
    </location>
</feature>
<dbReference type="GO" id="GO:0005634">
    <property type="term" value="C:nucleus"/>
    <property type="evidence" value="ECO:0007669"/>
    <property type="project" value="TreeGrafter"/>
</dbReference>
<protein>
    <recommendedName>
        <fullName evidence="2">tRNA (guanine(9)-N1)-methyltransferase</fullName>
        <ecNumber evidence="1">2.1.1.221</ecNumber>
    </recommendedName>
    <alternativeName>
        <fullName evidence="7">tRNA methyltransferase 10</fullName>
    </alternativeName>
    <alternativeName>
        <fullName evidence="6">tRNA(m1G9)-methyltransferase</fullName>
    </alternativeName>
</protein>
<keyword evidence="3" id="KW-0489">Methyltransferase</keyword>
<evidence type="ECO:0000256" key="9">
    <source>
        <dbReference type="SAM" id="MobiDB-lite"/>
    </source>
</evidence>
<keyword evidence="5" id="KW-0949">S-adenosyl-L-methionine</keyword>
<dbReference type="PANTHER" id="PTHR13563">
    <property type="entry name" value="TRNA (GUANINE-9-) METHYLTRANSFERASE"/>
    <property type="match status" value="1"/>
</dbReference>
<dbReference type="STRING" id="356882.A0A423WGN7"/>
<accession>A0A423WGN7</accession>
<evidence type="ECO:0000256" key="6">
    <source>
        <dbReference type="ARBA" id="ARBA00031792"/>
    </source>
</evidence>
<evidence type="ECO:0000256" key="1">
    <source>
        <dbReference type="ARBA" id="ARBA00012797"/>
    </source>
</evidence>
<dbReference type="EC" id="2.1.1.221" evidence="1"/>
<proteinExistence type="predicted"/>
<organism evidence="11 12">
    <name type="scientific">Cytospora schulzeri</name>
    <dbReference type="NCBI Taxonomy" id="448051"/>
    <lineage>
        <taxon>Eukaryota</taxon>
        <taxon>Fungi</taxon>
        <taxon>Dikarya</taxon>
        <taxon>Ascomycota</taxon>
        <taxon>Pezizomycotina</taxon>
        <taxon>Sordariomycetes</taxon>
        <taxon>Sordariomycetidae</taxon>
        <taxon>Diaporthales</taxon>
        <taxon>Cytosporaceae</taxon>
        <taxon>Cytospora</taxon>
    </lineage>
</organism>
<name>A0A423WGN7_9PEZI</name>
<evidence type="ECO:0000256" key="4">
    <source>
        <dbReference type="ARBA" id="ARBA00022679"/>
    </source>
</evidence>
<dbReference type="InterPro" id="IPR028564">
    <property type="entry name" value="MT_TRM10-typ"/>
</dbReference>
<dbReference type="GO" id="GO:0002939">
    <property type="term" value="P:tRNA N1-guanine methylation"/>
    <property type="evidence" value="ECO:0007669"/>
    <property type="project" value="TreeGrafter"/>
</dbReference>